<dbReference type="AlphaFoldDB" id="A0A5M3MI55"/>
<sequence length="327" mass="35707">MSSTEVIVGRSYYWGILITMLFHGCSIAMFLTYASTMLADTRRGRLQYIYVVYGLVLIIVTTLAILTNVIIGQWAFVDDPSASGPAQFILTHTNDWLGIMDIATTIILDFMVNVLTLYRCFIIWGSRWSIVIGPGLILLATEIMAITYGVEQYDAGGSRFGAATKNIGISWFTLSIGFNNIVTVLVCTRLVMAKFRIGRIAPHLSRTYTGVIAFVIESAAPMSISGIIYLVTYGLEVPVVYAFSQIWGTLSSMTPHLIILRVSMGRAWSVHTAAELTSGNSLRSGISANLSTMRRGNGDVIELTGRSREQIASELGDSIKGPSMGDV</sequence>
<reference evidence="3" key="1">
    <citation type="journal article" date="2012" name="Science">
        <title>The Paleozoic origin of enzymatic lignin decomposition reconstructed from 31 fungal genomes.</title>
        <authorList>
            <person name="Floudas D."/>
            <person name="Binder M."/>
            <person name="Riley R."/>
            <person name="Barry K."/>
            <person name="Blanchette R.A."/>
            <person name="Henrissat B."/>
            <person name="Martinez A.T."/>
            <person name="Otillar R."/>
            <person name="Spatafora J.W."/>
            <person name="Yadav J.S."/>
            <person name="Aerts A."/>
            <person name="Benoit I."/>
            <person name="Boyd A."/>
            <person name="Carlson A."/>
            <person name="Copeland A."/>
            <person name="Coutinho P.M."/>
            <person name="de Vries R.P."/>
            <person name="Ferreira P."/>
            <person name="Findley K."/>
            <person name="Foster B."/>
            <person name="Gaskell J."/>
            <person name="Glotzer D."/>
            <person name="Gorecki P."/>
            <person name="Heitman J."/>
            <person name="Hesse C."/>
            <person name="Hori C."/>
            <person name="Igarashi K."/>
            <person name="Jurgens J.A."/>
            <person name="Kallen N."/>
            <person name="Kersten P."/>
            <person name="Kohler A."/>
            <person name="Kuees U."/>
            <person name="Kumar T.K.A."/>
            <person name="Kuo A."/>
            <person name="LaButti K."/>
            <person name="Larrondo L.F."/>
            <person name="Lindquist E."/>
            <person name="Ling A."/>
            <person name="Lombard V."/>
            <person name="Lucas S."/>
            <person name="Lundell T."/>
            <person name="Martin R."/>
            <person name="McLaughlin D.J."/>
            <person name="Morgenstern I."/>
            <person name="Morin E."/>
            <person name="Murat C."/>
            <person name="Nagy L.G."/>
            <person name="Nolan M."/>
            <person name="Ohm R.A."/>
            <person name="Patyshakuliyeva A."/>
            <person name="Rokas A."/>
            <person name="Ruiz-Duenas F.J."/>
            <person name="Sabat G."/>
            <person name="Salamov A."/>
            <person name="Samejima M."/>
            <person name="Schmutz J."/>
            <person name="Slot J.C."/>
            <person name="St John F."/>
            <person name="Stenlid J."/>
            <person name="Sun H."/>
            <person name="Sun S."/>
            <person name="Syed K."/>
            <person name="Tsang A."/>
            <person name="Wiebenga A."/>
            <person name="Young D."/>
            <person name="Pisabarro A."/>
            <person name="Eastwood D.C."/>
            <person name="Martin F."/>
            <person name="Cullen D."/>
            <person name="Grigoriev I.V."/>
            <person name="Hibbett D.S."/>
        </authorList>
    </citation>
    <scope>NUCLEOTIDE SEQUENCE [LARGE SCALE GENOMIC DNA]</scope>
    <source>
        <strain evidence="3">RWD-64-598 SS2</strain>
    </source>
</reference>
<keyword evidence="3" id="KW-1185">Reference proteome</keyword>
<name>A0A5M3MI55_CONPW</name>
<organism evidence="2 3">
    <name type="scientific">Coniophora puteana (strain RWD-64-598)</name>
    <name type="common">Brown rot fungus</name>
    <dbReference type="NCBI Taxonomy" id="741705"/>
    <lineage>
        <taxon>Eukaryota</taxon>
        <taxon>Fungi</taxon>
        <taxon>Dikarya</taxon>
        <taxon>Basidiomycota</taxon>
        <taxon>Agaricomycotina</taxon>
        <taxon>Agaricomycetes</taxon>
        <taxon>Agaricomycetidae</taxon>
        <taxon>Boletales</taxon>
        <taxon>Coniophorineae</taxon>
        <taxon>Coniophoraceae</taxon>
        <taxon>Coniophora</taxon>
    </lineage>
</organism>
<dbReference type="KEGG" id="cput:CONPUDRAFT_166782"/>
<dbReference type="EMBL" id="JH711581">
    <property type="protein sequence ID" value="EIW78918.1"/>
    <property type="molecule type" value="Genomic_DNA"/>
</dbReference>
<evidence type="ECO:0000313" key="3">
    <source>
        <dbReference type="Proteomes" id="UP000053558"/>
    </source>
</evidence>
<proteinExistence type="predicted"/>
<keyword evidence="1" id="KW-0812">Transmembrane</keyword>
<dbReference type="RefSeq" id="XP_007770672.1">
    <property type="nucleotide sequence ID" value="XM_007772482.1"/>
</dbReference>
<accession>A0A5M3MI55</accession>
<protein>
    <submittedName>
        <fullName evidence="2">Uncharacterized protein</fullName>
    </submittedName>
</protein>
<gene>
    <name evidence="2" type="ORF">CONPUDRAFT_166782</name>
</gene>
<dbReference type="OMA" id="IGRIAPH"/>
<feature type="transmembrane region" description="Helical" evidence="1">
    <location>
        <begin position="12"/>
        <end position="36"/>
    </location>
</feature>
<keyword evidence="1" id="KW-0472">Membrane</keyword>
<evidence type="ECO:0000256" key="1">
    <source>
        <dbReference type="SAM" id="Phobius"/>
    </source>
</evidence>
<dbReference type="Proteomes" id="UP000053558">
    <property type="component" value="Unassembled WGS sequence"/>
</dbReference>
<dbReference type="OrthoDB" id="2796825at2759"/>
<feature type="transmembrane region" description="Helical" evidence="1">
    <location>
        <begin position="96"/>
        <end position="118"/>
    </location>
</feature>
<dbReference type="GeneID" id="19205641"/>
<evidence type="ECO:0000313" key="2">
    <source>
        <dbReference type="EMBL" id="EIW78918.1"/>
    </source>
</evidence>
<feature type="transmembrane region" description="Helical" evidence="1">
    <location>
        <begin position="130"/>
        <end position="149"/>
    </location>
</feature>
<feature type="transmembrane region" description="Helical" evidence="1">
    <location>
        <begin position="169"/>
        <end position="191"/>
    </location>
</feature>
<feature type="transmembrane region" description="Helical" evidence="1">
    <location>
        <begin position="239"/>
        <end position="260"/>
    </location>
</feature>
<comment type="caution">
    <text evidence="2">The sequence shown here is derived from an EMBL/GenBank/DDBJ whole genome shotgun (WGS) entry which is preliminary data.</text>
</comment>
<feature type="transmembrane region" description="Helical" evidence="1">
    <location>
        <begin position="48"/>
        <end position="76"/>
    </location>
</feature>
<feature type="transmembrane region" description="Helical" evidence="1">
    <location>
        <begin position="211"/>
        <end position="233"/>
    </location>
</feature>
<keyword evidence="1" id="KW-1133">Transmembrane helix</keyword>